<comment type="caution">
    <text evidence="2">The sequence shown here is derived from an EMBL/GenBank/DDBJ whole genome shotgun (WGS) entry which is preliminary data.</text>
</comment>
<reference evidence="2" key="1">
    <citation type="journal article" date="2023" name="Mol. Phylogenet. Evol.">
        <title>Genome-scale phylogeny and comparative genomics of the fungal order Sordariales.</title>
        <authorList>
            <person name="Hensen N."/>
            <person name="Bonometti L."/>
            <person name="Westerberg I."/>
            <person name="Brannstrom I.O."/>
            <person name="Guillou S."/>
            <person name="Cros-Aarteil S."/>
            <person name="Calhoun S."/>
            <person name="Haridas S."/>
            <person name="Kuo A."/>
            <person name="Mondo S."/>
            <person name="Pangilinan J."/>
            <person name="Riley R."/>
            <person name="LaButti K."/>
            <person name="Andreopoulos B."/>
            <person name="Lipzen A."/>
            <person name="Chen C."/>
            <person name="Yan M."/>
            <person name="Daum C."/>
            <person name="Ng V."/>
            <person name="Clum A."/>
            <person name="Steindorff A."/>
            <person name="Ohm R.A."/>
            <person name="Martin F."/>
            <person name="Silar P."/>
            <person name="Natvig D.O."/>
            <person name="Lalanne C."/>
            <person name="Gautier V."/>
            <person name="Ament-Velasquez S.L."/>
            <person name="Kruys A."/>
            <person name="Hutchinson M.I."/>
            <person name="Powell A.J."/>
            <person name="Barry K."/>
            <person name="Miller A.N."/>
            <person name="Grigoriev I.V."/>
            <person name="Debuchy R."/>
            <person name="Gladieux P."/>
            <person name="Hiltunen Thoren M."/>
            <person name="Johannesson H."/>
        </authorList>
    </citation>
    <scope>NUCLEOTIDE SEQUENCE</scope>
    <source>
        <strain evidence="2">CBS 141.50</strain>
    </source>
</reference>
<feature type="compositionally biased region" description="Low complexity" evidence="1">
    <location>
        <begin position="73"/>
        <end position="90"/>
    </location>
</feature>
<dbReference type="AlphaFoldDB" id="A0AAN6UZZ3"/>
<accession>A0AAN6UZZ3</accession>
<evidence type="ECO:0000313" key="3">
    <source>
        <dbReference type="Proteomes" id="UP001302676"/>
    </source>
</evidence>
<feature type="region of interest" description="Disordered" evidence="1">
    <location>
        <begin position="73"/>
        <end position="96"/>
    </location>
</feature>
<evidence type="ECO:0000313" key="2">
    <source>
        <dbReference type="EMBL" id="KAK4142353.1"/>
    </source>
</evidence>
<gene>
    <name evidence="2" type="ORF">C8A04DRAFT_29979</name>
</gene>
<dbReference type="EMBL" id="MU853598">
    <property type="protein sequence ID" value="KAK4142353.1"/>
    <property type="molecule type" value="Genomic_DNA"/>
</dbReference>
<protein>
    <submittedName>
        <fullName evidence="2">Uncharacterized protein</fullName>
    </submittedName>
</protein>
<dbReference type="Proteomes" id="UP001302676">
    <property type="component" value="Unassembled WGS sequence"/>
</dbReference>
<proteinExistence type="predicted"/>
<evidence type="ECO:0000256" key="1">
    <source>
        <dbReference type="SAM" id="MobiDB-lite"/>
    </source>
</evidence>
<organism evidence="2 3">
    <name type="scientific">Dichotomopilus funicola</name>
    <dbReference type="NCBI Taxonomy" id="1934379"/>
    <lineage>
        <taxon>Eukaryota</taxon>
        <taxon>Fungi</taxon>
        <taxon>Dikarya</taxon>
        <taxon>Ascomycota</taxon>
        <taxon>Pezizomycotina</taxon>
        <taxon>Sordariomycetes</taxon>
        <taxon>Sordariomycetidae</taxon>
        <taxon>Sordariales</taxon>
        <taxon>Chaetomiaceae</taxon>
        <taxon>Dichotomopilus</taxon>
    </lineage>
</organism>
<name>A0AAN6UZZ3_9PEZI</name>
<dbReference type="RefSeq" id="XP_062635724.1">
    <property type="nucleotide sequence ID" value="XM_062781207.1"/>
</dbReference>
<reference evidence="2" key="2">
    <citation type="submission" date="2023-05" db="EMBL/GenBank/DDBJ databases">
        <authorList>
            <consortium name="Lawrence Berkeley National Laboratory"/>
            <person name="Steindorff A."/>
            <person name="Hensen N."/>
            <person name="Bonometti L."/>
            <person name="Westerberg I."/>
            <person name="Brannstrom I.O."/>
            <person name="Guillou S."/>
            <person name="Cros-Aarteil S."/>
            <person name="Calhoun S."/>
            <person name="Haridas S."/>
            <person name="Kuo A."/>
            <person name="Mondo S."/>
            <person name="Pangilinan J."/>
            <person name="Riley R."/>
            <person name="Labutti K."/>
            <person name="Andreopoulos B."/>
            <person name="Lipzen A."/>
            <person name="Chen C."/>
            <person name="Yanf M."/>
            <person name="Daum C."/>
            <person name="Ng V."/>
            <person name="Clum A."/>
            <person name="Ohm R."/>
            <person name="Martin F."/>
            <person name="Silar P."/>
            <person name="Natvig D."/>
            <person name="Lalanne C."/>
            <person name="Gautier V."/>
            <person name="Ament-Velasquez S.L."/>
            <person name="Kruys A."/>
            <person name="Hutchinson M.I."/>
            <person name="Powell A.J."/>
            <person name="Barry K."/>
            <person name="Miller A.N."/>
            <person name="Grigoriev I.V."/>
            <person name="Debuchy R."/>
            <person name="Gladieux P."/>
            <person name="Thoren M.H."/>
            <person name="Johannesson H."/>
        </authorList>
    </citation>
    <scope>NUCLEOTIDE SEQUENCE</scope>
    <source>
        <strain evidence="2">CBS 141.50</strain>
    </source>
</reference>
<sequence>MSPRSSRAIDILPTPRSSLPRYAAYVRARHRFWDHFPSGAYTRVPTPGTDLECGFYALIISMELQLDYVLSSSSSSSSSSEQQQTTQSSEGLRQRIRVPTTKELREVYASSAVREENERVGMGNGSWFTADQLAAVFAEWGRKFLNVVEEEEEEDGTAGDEATAGGTKIRCQMGWVMDRDEEVGVEGWPVMMNTPDVDTGETGEGIVRVWVWNDGGSLRGGVGHFEGLRRVTVEEGEAMGLGRGE</sequence>
<keyword evidence="3" id="KW-1185">Reference proteome</keyword>
<dbReference type="GeneID" id="87817820"/>